<evidence type="ECO:0000313" key="6">
    <source>
        <dbReference type="EMBL" id="AMC99456.1"/>
    </source>
</evidence>
<dbReference type="GO" id="GO:0016846">
    <property type="term" value="F:carbon-sulfur lyase activity"/>
    <property type="evidence" value="ECO:0007669"/>
    <property type="project" value="InterPro"/>
</dbReference>
<name>A0A0X8HB95_9GAMM</name>
<evidence type="ECO:0000259" key="5">
    <source>
        <dbReference type="PROSITE" id="PS51891"/>
    </source>
</evidence>
<dbReference type="SUPFAM" id="SSF51316">
    <property type="entry name" value="Mss4-like"/>
    <property type="match status" value="1"/>
</dbReference>
<dbReference type="PANTHER" id="PTHR33337:SF40">
    <property type="entry name" value="CENP-V_GFA DOMAIN-CONTAINING PROTEIN-RELATED"/>
    <property type="match status" value="1"/>
</dbReference>
<dbReference type="OrthoDB" id="9786619at2"/>
<reference evidence="6 7" key="1">
    <citation type="journal article" date="2016" name="Genome Announc.">
        <title>Draft Genome Sequence of 'Halomonas chromatireducens' Strain AGD 8-3, a Haloalkaliphilic Chromate- and Selenite-Reducing Gammaproteobacterium.</title>
        <authorList>
            <person name="Sharko F.S."/>
            <person name="Shapovalova A.A."/>
            <person name="Tsygankova S.V."/>
            <person name="Komova A.V."/>
            <person name="Boulygina E.S."/>
            <person name="Teslyuk A.B."/>
            <person name="Gotovtsev P.M."/>
            <person name="Namsaraev Z.B."/>
            <person name="Khijniak T.V."/>
            <person name="Nedoluzhko A.V."/>
            <person name="Vasilov R.G."/>
        </authorList>
    </citation>
    <scope>NUCLEOTIDE SEQUENCE [LARGE SCALE GENOMIC DNA]</scope>
    <source>
        <strain evidence="6 7">AGD 8-3</strain>
    </source>
</reference>
<dbReference type="STRING" id="507626.LOKO_00360"/>
<evidence type="ECO:0000256" key="2">
    <source>
        <dbReference type="ARBA" id="ARBA00022723"/>
    </source>
</evidence>
<keyword evidence="3" id="KW-0862">Zinc</keyword>
<comment type="similarity">
    <text evidence="1">Belongs to the Gfa family.</text>
</comment>
<sequence length="132" mass="14774">MLKGSCLCGKVRYEVSGEIDEVSMCHCKQCQKAQGSAFAAVAPIRSADFRITQGAEYLKQYRATSNKARVFCAECGSPLYSARDDRPEAKRLRLGTLDTPISPSKRYHAWVSSKAEWFDLEDALPKYPESSR</sequence>
<organism evidence="6 7">
    <name type="scientific">Halomonas chromatireducens</name>
    <dbReference type="NCBI Taxonomy" id="507626"/>
    <lineage>
        <taxon>Bacteria</taxon>
        <taxon>Pseudomonadati</taxon>
        <taxon>Pseudomonadota</taxon>
        <taxon>Gammaproteobacteria</taxon>
        <taxon>Oceanospirillales</taxon>
        <taxon>Halomonadaceae</taxon>
        <taxon>Halomonas</taxon>
    </lineage>
</organism>
<feature type="domain" description="CENP-V/GFA" evidence="5">
    <location>
        <begin position="2"/>
        <end position="119"/>
    </location>
</feature>
<accession>A0A0X8HB95</accession>
<protein>
    <submittedName>
        <fullName evidence="6">Glutathione-dependent formaldehyde-activating enzyme</fullName>
    </submittedName>
</protein>
<dbReference type="AlphaFoldDB" id="A0A0X8HB95"/>
<dbReference type="EMBL" id="CP014226">
    <property type="protein sequence ID" value="AMC99456.1"/>
    <property type="molecule type" value="Genomic_DNA"/>
</dbReference>
<dbReference type="KEGG" id="hco:LOKO_00360"/>
<dbReference type="Proteomes" id="UP000063387">
    <property type="component" value="Chromosome"/>
</dbReference>
<keyword evidence="7" id="KW-1185">Reference proteome</keyword>
<dbReference type="Pfam" id="PF04828">
    <property type="entry name" value="GFA"/>
    <property type="match status" value="1"/>
</dbReference>
<dbReference type="PATRIC" id="fig|507626.3.peg.356"/>
<evidence type="ECO:0000313" key="7">
    <source>
        <dbReference type="Proteomes" id="UP000063387"/>
    </source>
</evidence>
<evidence type="ECO:0000256" key="3">
    <source>
        <dbReference type="ARBA" id="ARBA00022833"/>
    </source>
</evidence>
<keyword evidence="2" id="KW-0479">Metal-binding</keyword>
<dbReference type="RefSeq" id="WP_066444278.1">
    <property type="nucleotide sequence ID" value="NZ_CP014226.1"/>
</dbReference>
<evidence type="ECO:0000256" key="1">
    <source>
        <dbReference type="ARBA" id="ARBA00005495"/>
    </source>
</evidence>
<evidence type="ECO:0000256" key="4">
    <source>
        <dbReference type="ARBA" id="ARBA00023239"/>
    </source>
</evidence>
<gene>
    <name evidence="6" type="ORF">LOKO_00360</name>
</gene>
<reference evidence="6 7" key="2">
    <citation type="submission" date="2016-02" db="EMBL/GenBank/DDBJ databases">
        <authorList>
            <person name="Wen L."/>
            <person name="He K."/>
            <person name="Yang H."/>
        </authorList>
    </citation>
    <scope>NUCLEOTIDE SEQUENCE [LARGE SCALE GENOMIC DNA]</scope>
    <source>
        <strain evidence="6 7">AGD 8-3</strain>
    </source>
</reference>
<dbReference type="InterPro" id="IPR006913">
    <property type="entry name" value="CENP-V/GFA"/>
</dbReference>
<dbReference type="PANTHER" id="PTHR33337">
    <property type="entry name" value="GFA DOMAIN-CONTAINING PROTEIN"/>
    <property type="match status" value="1"/>
</dbReference>
<dbReference type="Gene3D" id="3.90.1590.10">
    <property type="entry name" value="glutathione-dependent formaldehyde- activating enzyme (gfa)"/>
    <property type="match status" value="1"/>
</dbReference>
<proteinExistence type="inferred from homology"/>
<dbReference type="PROSITE" id="PS51891">
    <property type="entry name" value="CENP_V_GFA"/>
    <property type="match status" value="1"/>
</dbReference>
<dbReference type="GO" id="GO:0046872">
    <property type="term" value="F:metal ion binding"/>
    <property type="evidence" value="ECO:0007669"/>
    <property type="project" value="UniProtKB-KW"/>
</dbReference>
<dbReference type="InterPro" id="IPR011057">
    <property type="entry name" value="Mss4-like_sf"/>
</dbReference>
<keyword evidence="4" id="KW-0456">Lyase</keyword>